<keyword evidence="9" id="KW-0975">Bacterial flagellum</keyword>
<dbReference type="InterPro" id="IPR032779">
    <property type="entry name" value="FliG_M"/>
</dbReference>
<keyword evidence="7" id="KW-0283">Flagellar rotation</keyword>
<dbReference type="Pfam" id="PF14841">
    <property type="entry name" value="FliG_M"/>
    <property type="match status" value="1"/>
</dbReference>
<dbReference type="GO" id="GO:0071973">
    <property type="term" value="P:bacterial-type flagellum-dependent cell motility"/>
    <property type="evidence" value="ECO:0007669"/>
    <property type="project" value="InterPro"/>
</dbReference>
<feature type="domain" description="Flagellar motor switch protein FliG C-terminal" evidence="12">
    <location>
        <begin position="312"/>
        <end position="399"/>
    </location>
</feature>
<evidence type="ECO:0000256" key="9">
    <source>
        <dbReference type="ARBA" id="ARBA00023143"/>
    </source>
</evidence>
<proteinExistence type="inferred from homology"/>
<dbReference type="InterPro" id="IPR000090">
    <property type="entry name" value="Flg_Motor_Flig"/>
</dbReference>
<evidence type="ECO:0000256" key="11">
    <source>
        <dbReference type="SAM" id="MobiDB-lite"/>
    </source>
</evidence>
<keyword evidence="10" id="KW-0175">Coiled coil</keyword>
<organism evidence="15 16">
    <name type="scientific">Lignipirellula cremea</name>
    <dbReference type="NCBI Taxonomy" id="2528010"/>
    <lineage>
        <taxon>Bacteria</taxon>
        <taxon>Pseudomonadati</taxon>
        <taxon>Planctomycetota</taxon>
        <taxon>Planctomycetia</taxon>
        <taxon>Pirellulales</taxon>
        <taxon>Pirellulaceae</taxon>
        <taxon>Lignipirellula</taxon>
    </lineage>
</organism>
<keyword evidence="16" id="KW-1185">Reference proteome</keyword>
<keyword evidence="15" id="KW-0969">Cilium</keyword>
<dbReference type="OrthoDB" id="9780302at2"/>
<dbReference type="KEGG" id="lcre:Pla8534_23800"/>
<gene>
    <name evidence="15" type="primary">fliG_1</name>
    <name evidence="15" type="ORF">Pla8534_23800</name>
</gene>
<keyword evidence="15" id="KW-0966">Cell projection</keyword>
<feature type="compositionally biased region" description="Low complexity" evidence="11">
    <location>
        <begin position="251"/>
        <end position="262"/>
    </location>
</feature>
<evidence type="ECO:0000313" key="16">
    <source>
        <dbReference type="Proteomes" id="UP000317648"/>
    </source>
</evidence>
<evidence type="ECO:0000256" key="1">
    <source>
        <dbReference type="ARBA" id="ARBA00004117"/>
    </source>
</evidence>
<name>A0A518DRW7_9BACT</name>
<evidence type="ECO:0000313" key="15">
    <source>
        <dbReference type="EMBL" id="QDU94587.1"/>
    </source>
</evidence>
<dbReference type="RefSeq" id="WP_145053124.1">
    <property type="nucleotide sequence ID" value="NZ_CP036433.1"/>
</dbReference>
<evidence type="ECO:0000256" key="4">
    <source>
        <dbReference type="ARBA" id="ARBA00021870"/>
    </source>
</evidence>
<protein>
    <recommendedName>
        <fullName evidence="4">Flagellar motor switch protein FliG</fullName>
    </recommendedName>
</protein>
<dbReference type="SUPFAM" id="SSF48029">
    <property type="entry name" value="FliG"/>
    <property type="match status" value="3"/>
</dbReference>
<evidence type="ECO:0000259" key="13">
    <source>
        <dbReference type="Pfam" id="PF14841"/>
    </source>
</evidence>
<dbReference type="Proteomes" id="UP000317648">
    <property type="component" value="Chromosome"/>
</dbReference>
<accession>A0A518DRW7</accession>
<keyword evidence="8" id="KW-0472">Membrane</keyword>
<dbReference type="InterPro" id="IPR028263">
    <property type="entry name" value="FliG_N"/>
</dbReference>
<dbReference type="GO" id="GO:0006935">
    <property type="term" value="P:chemotaxis"/>
    <property type="evidence" value="ECO:0007669"/>
    <property type="project" value="UniProtKB-KW"/>
</dbReference>
<evidence type="ECO:0000256" key="10">
    <source>
        <dbReference type="SAM" id="Coils"/>
    </source>
</evidence>
<dbReference type="PANTHER" id="PTHR30534:SF0">
    <property type="entry name" value="FLAGELLAR MOTOR SWITCH PROTEIN FLIG"/>
    <property type="match status" value="1"/>
</dbReference>
<dbReference type="Pfam" id="PF01706">
    <property type="entry name" value="FliG_C"/>
    <property type="match status" value="1"/>
</dbReference>
<feature type="compositionally biased region" description="Low complexity" evidence="11">
    <location>
        <begin position="270"/>
        <end position="284"/>
    </location>
</feature>
<evidence type="ECO:0000256" key="5">
    <source>
        <dbReference type="ARBA" id="ARBA00022475"/>
    </source>
</evidence>
<dbReference type="InterPro" id="IPR023087">
    <property type="entry name" value="Flg_Motor_Flig_C"/>
</dbReference>
<dbReference type="GO" id="GO:0009425">
    <property type="term" value="C:bacterial-type flagellum basal body"/>
    <property type="evidence" value="ECO:0007669"/>
    <property type="project" value="UniProtKB-SubCell"/>
</dbReference>
<comment type="subcellular location">
    <subcellularLocation>
        <location evidence="1">Bacterial flagellum basal body</location>
    </subcellularLocation>
    <subcellularLocation>
        <location evidence="2">Cell membrane</location>
        <topology evidence="2">Peripheral membrane protein</topology>
        <orientation evidence="2">Cytoplasmic side</orientation>
    </subcellularLocation>
</comment>
<feature type="domain" description="Flagellar motor switch protein FliG middle" evidence="13">
    <location>
        <begin position="114"/>
        <end position="184"/>
    </location>
</feature>
<sequence length="409" mass="43939">MNDNQLALRKAAIFVSTLDSRSADALLDQMGEERASLIRAAVLDLDRIDPDEQQRIVGEFVQARSGRPSDATASAPDELQLSQAAADAPVRPSPVAERAAKLPFHFLREATGGMIANFLQNERPQTVAIVMSHLPARRAAEVLKRLPPELQGDVLRRIAELDQTDPELIQEIEHEIESLLADQIQSHQRRAAGLAAVSAILNEAGQQRESLLRNLSQNENELTLALHDYEQEHRLPSSLPASRLPVSSLRPSADTTAAAPSFAPTPPAGSVPAAASGEASSSTVPHPTTSQAASVPPDTAPTKTSPTFAAMAFTELSELDDKSLAAVLAQADPRITLFALAGADPAFVERIAQRLPRRERKALASRIQHIGPLRLSDIEQAQQYLAHVAGKLIAQGRVRMPRGRTAAAA</sequence>
<keyword evidence="5" id="KW-1003">Cell membrane</keyword>
<evidence type="ECO:0000256" key="3">
    <source>
        <dbReference type="ARBA" id="ARBA00010299"/>
    </source>
</evidence>
<evidence type="ECO:0000256" key="6">
    <source>
        <dbReference type="ARBA" id="ARBA00022500"/>
    </source>
</evidence>
<dbReference type="EMBL" id="CP036433">
    <property type="protein sequence ID" value="QDU94587.1"/>
    <property type="molecule type" value="Genomic_DNA"/>
</dbReference>
<feature type="domain" description="Flagellar motor switch protein FliG N-terminal" evidence="14">
    <location>
        <begin position="9"/>
        <end position="64"/>
    </location>
</feature>
<dbReference type="AlphaFoldDB" id="A0A518DRW7"/>
<feature type="coiled-coil region" evidence="10">
    <location>
        <begin position="201"/>
        <end position="232"/>
    </location>
</feature>
<feature type="region of interest" description="Disordered" evidence="11">
    <location>
        <begin position="236"/>
        <end position="303"/>
    </location>
</feature>
<dbReference type="InterPro" id="IPR011002">
    <property type="entry name" value="FliG_a-hlx"/>
</dbReference>
<evidence type="ECO:0000256" key="7">
    <source>
        <dbReference type="ARBA" id="ARBA00022779"/>
    </source>
</evidence>
<evidence type="ECO:0000256" key="2">
    <source>
        <dbReference type="ARBA" id="ARBA00004413"/>
    </source>
</evidence>
<dbReference type="Pfam" id="PF14842">
    <property type="entry name" value="FliG_N"/>
    <property type="match status" value="1"/>
</dbReference>
<keyword evidence="6" id="KW-0145">Chemotaxis</keyword>
<dbReference type="Gene3D" id="1.10.220.30">
    <property type="match status" value="3"/>
</dbReference>
<evidence type="ECO:0000259" key="12">
    <source>
        <dbReference type="Pfam" id="PF01706"/>
    </source>
</evidence>
<dbReference type="GO" id="GO:0005886">
    <property type="term" value="C:plasma membrane"/>
    <property type="evidence" value="ECO:0007669"/>
    <property type="project" value="UniProtKB-SubCell"/>
</dbReference>
<dbReference type="PANTHER" id="PTHR30534">
    <property type="entry name" value="FLAGELLAR MOTOR SWITCH PROTEIN FLIG"/>
    <property type="match status" value="1"/>
</dbReference>
<keyword evidence="15" id="KW-0282">Flagellum</keyword>
<evidence type="ECO:0000256" key="8">
    <source>
        <dbReference type="ARBA" id="ARBA00023136"/>
    </source>
</evidence>
<reference evidence="15 16" key="1">
    <citation type="submission" date="2019-02" db="EMBL/GenBank/DDBJ databases">
        <title>Deep-cultivation of Planctomycetes and their phenomic and genomic characterization uncovers novel biology.</title>
        <authorList>
            <person name="Wiegand S."/>
            <person name="Jogler M."/>
            <person name="Boedeker C."/>
            <person name="Pinto D."/>
            <person name="Vollmers J."/>
            <person name="Rivas-Marin E."/>
            <person name="Kohn T."/>
            <person name="Peeters S.H."/>
            <person name="Heuer A."/>
            <person name="Rast P."/>
            <person name="Oberbeckmann S."/>
            <person name="Bunk B."/>
            <person name="Jeske O."/>
            <person name="Meyerdierks A."/>
            <person name="Storesund J.E."/>
            <person name="Kallscheuer N."/>
            <person name="Luecker S."/>
            <person name="Lage O.M."/>
            <person name="Pohl T."/>
            <person name="Merkel B.J."/>
            <person name="Hornburger P."/>
            <person name="Mueller R.-W."/>
            <person name="Bruemmer F."/>
            <person name="Labrenz M."/>
            <person name="Spormann A.M."/>
            <person name="Op den Camp H."/>
            <person name="Overmann J."/>
            <person name="Amann R."/>
            <person name="Jetten M.S.M."/>
            <person name="Mascher T."/>
            <person name="Medema M.H."/>
            <person name="Devos D.P."/>
            <person name="Kaster A.-K."/>
            <person name="Ovreas L."/>
            <person name="Rohde M."/>
            <person name="Galperin M.Y."/>
            <person name="Jogler C."/>
        </authorList>
    </citation>
    <scope>NUCLEOTIDE SEQUENCE [LARGE SCALE GENOMIC DNA]</scope>
    <source>
        <strain evidence="15 16">Pla85_3_4</strain>
    </source>
</reference>
<dbReference type="GO" id="GO:0003774">
    <property type="term" value="F:cytoskeletal motor activity"/>
    <property type="evidence" value="ECO:0007669"/>
    <property type="project" value="InterPro"/>
</dbReference>
<evidence type="ECO:0000259" key="14">
    <source>
        <dbReference type="Pfam" id="PF14842"/>
    </source>
</evidence>
<comment type="similarity">
    <text evidence="3">Belongs to the FliG family.</text>
</comment>